<evidence type="ECO:0000313" key="7">
    <source>
        <dbReference type="EMBL" id="KIF83546.1"/>
    </source>
</evidence>
<dbReference type="Pfam" id="PF03275">
    <property type="entry name" value="GLF"/>
    <property type="match status" value="1"/>
</dbReference>
<evidence type="ECO:0000256" key="2">
    <source>
        <dbReference type="ARBA" id="ARBA00009321"/>
    </source>
</evidence>
<dbReference type="InterPro" id="IPR004379">
    <property type="entry name" value="UDP-GALP_mutase"/>
</dbReference>
<proteinExistence type="inferred from homology"/>
<dbReference type="Proteomes" id="UP000031572">
    <property type="component" value="Unassembled WGS sequence"/>
</dbReference>
<feature type="domain" description="UDP-galactopyranose mutase C-terminal" evidence="6">
    <location>
        <begin position="151"/>
        <end position="350"/>
    </location>
</feature>
<reference evidence="7 8" key="1">
    <citation type="submission" date="2014-12" db="EMBL/GenBank/DDBJ databases">
        <title>Denitrispirillum autotrophicum gen. nov., sp. nov., Denitrifying, Facultatively Autotrophic Bacteria Isolated from Rice Paddy Soil.</title>
        <authorList>
            <person name="Ishii S."/>
            <person name="Ashida N."/>
            <person name="Ohno H."/>
            <person name="Otsuka S."/>
            <person name="Yokota A."/>
            <person name="Senoo K."/>
        </authorList>
    </citation>
    <scope>NUCLEOTIDE SEQUENCE [LARGE SCALE GENOMIC DNA]</scope>
    <source>
        <strain evidence="7 8">TSA66</strain>
    </source>
</reference>
<dbReference type="EMBL" id="JWJG01000028">
    <property type="protein sequence ID" value="KIF83546.1"/>
    <property type="molecule type" value="Genomic_DNA"/>
</dbReference>
<dbReference type="Pfam" id="PF13450">
    <property type="entry name" value="NAD_binding_8"/>
    <property type="match status" value="1"/>
</dbReference>
<dbReference type="AlphaFoldDB" id="A0A0C2BZS5"/>
<sequence length="386" mass="44401">MKTMKKIGIVGAGFSGAVIAHELAQAGHAVDVFETRSHVAGNCHTERDGETGVMVHVYGPHIFHTSSERVWNYIRQFDEFMPFTNRVKAIARGRVFSLPINLLTINQFFGKTFNPEQAQAFLESVADKSIDEPQTFEEQALRFVGRDLYDAFFKGYTVKQWGMHPSELPASILRRLPVRFNYDDNYYASTYQGMPRRGYTHIVQRMLDHSDIALHLGTGFARSMAKEYDHVFYSGPIDAWFGYPEGRLGYRTLDFVTERHTGDYQGNPVINYCDQDIPWTRISEHKHFSAWETHENTLIFKEYSRFCEENDTPYYPIQLAQEKSQLKHYIALANHERNVTFVGRLGTYRYLDMHVTIGEALDAAQRFLATRSHDAPMPAFVVNPLG</sequence>
<dbReference type="GO" id="GO:0008767">
    <property type="term" value="F:UDP-galactopyranose mutase activity"/>
    <property type="evidence" value="ECO:0007669"/>
    <property type="project" value="InterPro"/>
</dbReference>
<dbReference type="PANTHER" id="PTHR21197">
    <property type="entry name" value="UDP-GALACTOPYRANOSE MUTASE"/>
    <property type="match status" value="1"/>
</dbReference>
<dbReference type="GO" id="GO:0050660">
    <property type="term" value="F:flavin adenine dinucleotide binding"/>
    <property type="evidence" value="ECO:0007669"/>
    <property type="project" value="TreeGrafter"/>
</dbReference>
<dbReference type="SUPFAM" id="SSF54373">
    <property type="entry name" value="FAD-linked reductases, C-terminal domain"/>
    <property type="match status" value="1"/>
</dbReference>
<keyword evidence="4" id="KW-0274">FAD</keyword>
<organism evidence="7 8">
    <name type="scientific">Noviherbaspirillum autotrophicum</name>
    <dbReference type="NCBI Taxonomy" id="709839"/>
    <lineage>
        <taxon>Bacteria</taxon>
        <taxon>Pseudomonadati</taxon>
        <taxon>Pseudomonadota</taxon>
        <taxon>Betaproteobacteria</taxon>
        <taxon>Burkholderiales</taxon>
        <taxon>Oxalobacteraceae</taxon>
        <taxon>Noviherbaspirillum</taxon>
    </lineage>
</organism>
<name>A0A0C2BZS5_9BURK</name>
<dbReference type="SUPFAM" id="SSF51971">
    <property type="entry name" value="Nucleotide-binding domain"/>
    <property type="match status" value="1"/>
</dbReference>
<dbReference type="InterPro" id="IPR015899">
    <property type="entry name" value="UDP-GalPyranose_mutase_C"/>
</dbReference>
<keyword evidence="8" id="KW-1185">Reference proteome</keyword>
<gene>
    <name evidence="7" type="ORF">TSA66_06915</name>
</gene>
<evidence type="ECO:0000256" key="1">
    <source>
        <dbReference type="ARBA" id="ARBA00001974"/>
    </source>
</evidence>
<evidence type="ECO:0000313" key="8">
    <source>
        <dbReference type="Proteomes" id="UP000031572"/>
    </source>
</evidence>
<evidence type="ECO:0000256" key="5">
    <source>
        <dbReference type="ARBA" id="ARBA00023235"/>
    </source>
</evidence>
<evidence type="ECO:0000256" key="3">
    <source>
        <dbReference type="ARBA" id="ARBA00022630"/>
    </source>
</evidence>
<comment type="cofactor">
    <cofactor evidence="1">
        <name>FAD</name>
        <dbReference type="ChEBI" id="CHEBI:57692"/>
    </cofactor>
</comment>
<evidence type="ECO:0000259" key="6">
    <source>
        <dbReference type="Pfam" id="PF03275"/>
    </source>
</evidence>
<protein>
    <submittedName>
        <fullName evidence="7">UDP-galactopyranose mutase</fullName>
    </submittedName>
</protein>
<comment type="caution">
    <text evidence="7">The sequence shown here is derived from an EMBL/GenBank/DDBJ whole genome shotgun (WGS) entry which is preliminary data.</text>
</comment>
<comment type="similarity">
    <text evidence="2">Belongs to the UDP-galactopyranose/dTDP-fucopyranose mutase family.</text>
</comment>
<dbReference type="GO" id="GO:0005829">
    <property type="term" value="C:cytosol"/>
    <property type="evidence" value="ECO:0007669"/>
    <property type="project" value="TreeGrafter"/>
</dbReference>
<keyword evidence="3" id="KW-0285">Flavoprotein</keyword>
<accession>A0A0C2BZS5</accession>
<dbReference type="Gene3D" id="3.40.50.720">
    <property type="entry name" value="NAD(P)-binding Rossmann-like Domain"/>
    <property type="match status" value="3"/>
</dbReference>
<dbReference type="STRING" id="709839.TSA66_06915"/>
<dbReference type="NCBIfam" id="TIGR00031">
    <property type="entry name" value="UDP-GALP_mutase"/>
    <property type="match status" value="1"/>
</dbReference>
<dbReference type="PANTHER" id="PTHR21197:SF0">
    <property type="entry name" value="UDP-GALACTOPYRANOSE MUTASE"/>
    <property type="match status" value="1"/>
</dbReference>
<keyword evidence="5" id="KW-0413">Isomerase</keyword>
<evidence type="ECO:0000256" key="4">
    <source>
        <dbReference type="ARBA" id="ARBA00022827"/>
    </source>
</evidence>